<feature type="signal peptide" evidence="2">
    <location>
        <begin position="1"/>
        <end position="24"/>
    </location>
</feature>
<accession>A0ABY5RZZ5</accession>
<gene>
    <name evidence="3" type="ORF">HPT29_012520</name>
</gene>
<organism evidence="3 4">
    <name type="scientific">Microvirga terrae</name>
    <dbReference type="NCBI Taxonomy" id="2740529"/>
    <lineage>
        <taxon>Bacteria</taxon>
        <taxon>Pseudomonadati</taxon>
        <taxon>Pseudomonadota</taxon>
        <taxon>Alphaproteobacteria</taxon>
        <taxon>Hyphomicrobiales</taxon>
        <taxon>Methylobacteriaceae</taxon>
        <taxon>Microvirga</taxon>
    </lineage>
</organism>
<feature type="chain" id="PRO_5045897075" description="Translation initiation factor IF-2" evidence="2">
    <location>
        <begin position="25"/>
        <end position="93"/>
    </location>
</feature>
<dbReference type="RefSeq" id="WP_173950453.1">
    <property type="nucleotide sequence ID" value="NZ_CP102845.1"/>
</dbReference>
<keyword evidence="2" id="KW-0732">Signal</keyword>
<feature type="region of interest" description="Disordered" evidence="1">
    <location>
        <begin position="27"/>
        <end position="93"/>
    </location>
</feature>
<evidence type="ECO:0000313" key="3">
    <source>
        <dbReference type="EMBL" id="UVF21874.1"/>
    </source>
</evidence>
<evidence type="ECO:0000256" key="1">
    <source>
        <dbReference type="SAM" id="MobiDB-lite"/>
    </source>
</evidence>
<evidence type="ECO:0008006" key="5">
    <source>
        <dbReference type="Google" id="ProtNLM"/>
    </source>
</evidence>
<evidence type="ECO:0000313" key="4">
    <source>
        <dbReference type="Proteomes" id="UP001017257"/>
    </source>
</evidence>
<dbReference type="EMBL" id="CP102845">
    <property type="protein sequence ID" value="UVF21874.1"/>
    <property type="molecule type" value="Genomic_DNA"/>
</dbReference>
<reference evidence="3" key="1">
    <citation type="submission" date="2022-08" db="EMBL/GenBank/DDBJ databases">
        <title>Microvirga terrae sp. nov., isolated from soil.</title>
        <authorList>
            <person name="Kim K.H."/>
            <person name="Seo Y.L."/>
            <person name="Kim J.M."/>
            <person name="Lee J.K."/>
            <person name="Han D.M."/>
            <person name="Jeon C.O."/>
        </authorList>
    </citation>
    <scope>NUCLEOTIDE SEQUENCE</scope>
    <source>
        <strain evidence="3">R24</strain>
    </source>
</reference>
<proteinExistence type="predicted"/>
<name>A0ABY5RZZ5_9HYPH</name>
<keyword evidence="4" id="KW-1185">Reference proteome</keyword>
<sequence length="93" mass="9360">MIVRLLVMAGLAGASLAAGTSAMAQSMPLGPMMNAAGRAQQAGTPASSPEPGRVIGSGPGQGRALPSRPASSRPFSDKPARRKHPVNISRDNG</sequence>
<evidence type="ECO:0000256" key="2">
    <source>
        <dbReference type="SAM" id="SignalP"/>
    </source>
</evidence>
<protein>
    <recommendedName>
        <fullName evidence="5">Translation initiation factor IF-2</fullName>
    </recommendedName>
</protein>
<dbReference type="Proteomes" id="UP001017257">
    <property type="component" value="Chromosome"/>
</dbReference>